<dbReference type="AlphaFoldDB" id="A0A2P2N4C0"/>
<feature type="compositionally biased region" description="Polar residues" evidence="1">
    <location>
        <begin position="17"/>
        <end position="40"/>
    </location>
</feature>
<evidence type="ECO:0000256" key="1">
    <source>
        <dbReference type="SAM" id="MobiDB-lite"/>
    </source>
</evidence>
<feature type="region of interest" description="Disordered" evidence="1">
    <location>
        <begin position="1"/>
        <end position="48"/>
    </location>
</feature>
<accession>A0A2P2N4C0</accession>
<proteinExistence type="predicted"/>
<dbReference type="EMBL" id="GGEC01056814">
    <property type="protein sequence ID" value="MBX37298.1"/>
    <property type="molecule type" value="Transcribed_RNA"/>
</dbReference>
<name>A0A2P2N4C0_RHIMU</name>
<protein>
    <submittedName>
        <fullName evidence="2">Uncharacterized protein LOC101306247 isoform X1</fullName>
    </submittedName>
</protein>
<organism evidence="2">
    <name type="scientific">Rhizophora mucronata</name>
    <name type="common">Asiatic mangrove</name>
    <dbReference type="NCBI Taxonomy" id="61149"/>
    <lineage>
        <taxon>Eukaryota</taxon>
        <taxon>Viridiplantae</taxon>
        <taxon>Streptophyta</taxon>
        <taxon>Embryophyta</taxon>
        <taxon>Tracheophyta</taxon>
        <taxon>Spermatophyta</taxon>
        <taxon>Magnoliopsida</taxon>
        <taxon>eudicotyledons</taxon>
        <taxon>Gunneridae</taxon>
        <taxon>Pentapetalae</taxon>
        <taxon>rosids</taxon>
        <taxon>fabids</taxon>
        <taxon>Malpighiales</taxon>
        <taxon>Rhizophoraceae</taxon>
        <taxon>Rhizophora</taxon>
    </lineage>
</organism>
<evidence type="ECO:0000313" key="2">
    <source>
        <dbReference type="EMBL" id="MBX37298.1"/>
    </source>
</evidence>
<sequence>MQLMEYDRRTRCRPRMLSNSASSTTGPQREPLNNTSSGTQPPCGLSLP</sequence>
<reference evidence="2" key="1">
    <citation type="submission" date="2018-02" db="EMBL/GenBank/DDBJ databases">
        <title>Rhizophora mucronata_Transcriptome.</title>
        <authorList>
            <person name="Meera S.P."/>
            <person name="Sreeshan A."/>
            <person name="Augustine A."/>
        </authorList>
    </citation>
    <scope>NUCLEOTIDE SEQUENCE</scope>
    <source>
        <tissue evidence="2">Leaf</tissue>
    </source>
</reference>